<dbReference type="AlphaFoldDB" id="A0A1G1Y8I2"/>
<evidence type="ECO:0000313" key="2">
    <source>
        <dbReference type="EMBL" id="OGY48146.1"/>
    </source>
</evidence>
<protein>
    <submittedName>
        <fullName evidence="2">Uncharacterized protein</fullName>
    </submittedName>
</protein>
<dbReference type="Proteomes" id="UP000178385">
    <property type="component" value="Unassembled WGS sequence"/>
</dbReference>
<comment type="caution">
    <text evidence="2">The sequence shown here is derived from an EMBL/GenBank/DDBJ whole genome shotgun (WGS) entry which is preliminary data.</text>
</comment>
<organism evidence="2 3">
    <name type="scientific">Candidatus Buchananbacteria bacterium RIFCSPHIGHO2_01_FULL_47_11b</name>
    <dbReference type="NCBI Taxonomy" id="1797537"/>
    <lineage>
        <taxon>Bacteria</taxon>
        <taxon>Candidatus Buchananiibacteriota</taxon>
    </lineage>
</organism>
<accession>A0A1G1Y8I2</accession>
<name>A0A1G1Y8I2_9BACT</name>
<gene>
    <name evidence="2" type="ORF">A2840_02185</name>
</gene>
<sequence length="138" mass="15945">MAFSGYSSFIFMDIRIPYQLGESTLTILRRCSYHSFTDPNTGVSSYTRRLSHDYYPRFHIYEKEHDGAKYLSLHLDQKKPSYPGSHAHSGEYDSDIVQQEASRILAAISQYESSHGNQGQTATKQPESKNFFARFFNR</sequence>
<evidence type="ECO:0000256" key="1">
    <source>
        <dbReference type="SAM" id="MobiDB-lite"/>
    </source>
</evidence>
<feature type="region of interest" description="Disordered" evidence="1">
    <location>
        <begin position="109"/>
        <end position="129"/>
    </location>
</feature>
<dbReference type="EMBL" id="MHIG01000003">
    <property type="protein sequence ID" value="OGY48146.1"/>
    <property type="molecule type" value="Genomic_DNA"/>
</dbReference>
<reference evidence="2 3" key="1">
    <citation type="journal article" date="2016" name="Nat. Commun.">
        <title>Thousands of microbial genomes shed light on interconnected biogeochemical processes in an aquifer system.</title>
        <authorList>
            <person name="Anantharaman K."/>
            <person name="Brown C.T."/>
            <person name="Hug L.A."/>
            <person name="Sharon I."/>
            <person name="Castelle C.J."/>
            <person name="Probst A.J."/>
            <person name="Thomas B.C."/>
            <person name="Singh A."/>
            <person name="Wilkins M.J."/>
            <person name="Karaoz U."/>
            <person name="Brodie E.L."/>
            <person name="Williams K.H."/>
            <person name="Hubbard S.S."/>
            <person name="Banfield J.F."/>
        </authorList>
    </citation>
    <scope>NUCLEOTIDE SEQUENCE [LARGE SCALE GENOMIC DNA]</scope>
</reference>
<proteinExistence type="predicted"/>
<feature type="compositionally biased region" description="Polar residues" evidence="1">
    <location>
        <begin position="110"/>
        <end position="125"/>
    </location>
</feature>
<evidence type="ECO:0000313" key="3">
    <source>
        <dbReference type="Proteomes" id="UP000178385"/>
    </source>
</evidence>